<reference evidence="3 4" key="1">
    <citation type="submission" date="2020-07" db="EMBL/GenBank/DDBJ databases">
        <title>Definition of the novel symbiovar canariense within Mesorhizobium novociceri, a new species of genus Mesorhizobium nodulating Cicer canariense in the Caldera de Taburiente National Park (La Palma, Canary Islands).</title>
        <authorList>
            <person name="Leon-Barrios M."/>
            <person name="Perez-Yepez J."/>
            <person name="Flores-Felix J.D."/>
            <person name="Ramirez-Baena M.H."/>
            <person name="Pulido-Suarez L."/>
            <person name="Igual J.M."/>
            <person name="Velazquez E."/>
            <person name="Peix A."/>
        </authorList>
    </citation>
    <scope>NUCLEOTIDE SEQUENCE [LARGE SCALE GENOMIC DNA]</scope>
    <source>
        <strain evidence="3 4">CCANP35</strain>
    </source>
</reference>
<comment type="caution">
    <text evidence="3">The sequence shown here is derived from an EMBL/GenBank/DDBJ whole genome shotgun (WGS) entry which is preliminary data.</text>
</comment>
<organism evidence="3 4">
    <name type="scientific">Mesorhizobium neociceri</name>
    <dbReference type="NCBI Taxonomy" id="1307853"/>
    <lineage>
        <taxon>Bacteria</taxon>
        <taxon>Pseudomonadati</taxon>
        <taxon>Pseudomonadota</taxon>
        <taxon>Alphaproteobacteria</taxon>
        <taxon>Hyphomicrobiales</taxon>
        <taxon>Phyllobacteriaceae</taxon>
        <taxon>Mesorhizobium</taxon>
    </lineage>
</organism>
<keyword evidence="4" id="KW-1185">Reference proteome</keyword>
<dbReference type="PANTHER" id="PTHR36582:SF2">
    <property type="entry name" value="ANTITOXIN PARD"/>
    <property type="match status" value="1"/>
</dbReference>
<keyword evidence="2" id="KW-1277">Toxin-antitoxin system</keyword>
<dbReference type="PANTHER" id="PTHR36582">
    <property type="entry name" value="ANTITOXIN PARD"/>
    <property type="match status" value="1"/>
</dbReference>
<sequence>MGHVDKRSITLSPELAAAVDDVVAAGEYASASEVIRDALRQWKDRRDLLGYTVEELRKLVQEGIDSGPGRFASMDEIKAEGHLFMERLRAKYAAMTAVGDSQK</sequence>
<dbReference type="RefSeq" id="WP_181055743.1">
    <property type="nucleotide sequence ID" value="NZ_JACDTY010000001.1"/>
</dbReference>
<dbReference type="AlphaFoldDB" id="A0A838AZB8"/>
<dbReference type="NCBIfam" id="TIGR02606">
    <property type="entry name" value="antidote_CC2985"/>
    <property type="match status" value="1"/>
</dbReference>
<dbReference type="InterPro" id="IPR038296">
    <property type="entry name" value="ParD_sf"/>
</dbReference>
<protein>
    <submittedName>
        <fullName evidence="3">Type II toxin-antitoxin system ParD family antitoxin</fullName>
    </submittedName>
</protein>
<dbReference type="Gene3D" id="6.10.10.120">
    <property type="entry name" value="Antitoxin ParD1-like"/>
    <property type="match status" value="1"/>
</dbReference>
<dbReference type="Pfam" id="PF03693">
    <property type="entry name" value="ParD_antitoxin"/>
    <property type="match status" value="1"/>
</dbReference>
<name>A0A838AZB8_9HYPH</name>
<evidence type="ECO:0000313" key="3">
    <source>
        <dbReference type="EMBL" id="MBA1139022.1"/>
    </source>
</evidence>
<gene>
    <name evidence="3" type="ORF">H0241_01940</name>
</gene>
<proteinExistence type="inferred from homology"/>
<dbReference type="InterPro" id="IPR010985">
    <property type="entry name" value="Ribbon_hlx_hlx"/>
</dbReference>
<dbReference type="Proteomes" id="UP000558284">
    <property type="component" value="Unassembled WGS sequence"/>
</dbReference>
<dbReference type="SUPFAM" id="SSF47598">
    <property type="entry name" value="Ribbon-helix-helix"/>
    <property type="match status" value="1"/>
</dbReference>
<evidence type="ECO:0000256" key="1">
    <source>
        <dbReference type="ARBA" id="ARBA00008580"/>
    </source>
</evidence>
<evidence type="ECO:0000256" key="2">
    <source>
        <dbReference type="ARBA" id="ARBA00022649"/>
    </source>
</evidence>
<evidence type="ECO:0000313" key="4">
    <source>
        <dbReference type="Proteomes" id="UP000558284"/>
    </source>
</evidence>
<dbReference type="GO" id="GO:0006355">
    <property type="term" value="P:regulation of DNA-templated transcription"/>
    <property type="evidence" value="ECO:0007669"/>
    <property type="project" value="InterPro"/>
</dbReference>
<comment type="similarity">
    <text evidence="1">Belongs to the ParD antitoxin family.</text>
</comment>
<accession>A0A838AZB8</accession>
<dbReference type="EMBL" id="JACDTY010000001">
    <property type="protein sequence ID" value="MBA1139022.1"/>
    <property type="molecule type" value="Genomic_DNA"/>
</dbReference>
<dbReference type="InterPro" id="IPR022789">
    <property type="entry name" value="ParD"/>
</dbReference>